<proteinExistence type="predicted"/>
<dbReference type="EMBL" id="AJIL01000078">
    <property type="protein sequence ID" value="KNE96746.1"/>
    <property type="molecule type" value="Genomic_DNA"/>
</dbReference>
<reference evidence="3" key="1">
    <citation type="submission" date="2014-03" db="EMBL/GenBank/DDBJ databases">
        <title>The Genome Sequence of Puccinia striiformis f. sp. tritici PST-78.</title>
        <authorList>
            <consortium name="The Broad Institute Genome Sequencing Platform"/>
            <person name="Cuomo C."/>
            <person name="Hulbert S."/>
            <person name="Chen X."/>
            <person name="Walker B."/>
            <person name="Young S.K."/>
            <person name="Zeng Q."/>
            <person name="Gargeya S."/>
            <person name="Fitzgerald M."/>
            <person name="Haas B."/>
            <person name="Abouelleil A."/>
            <person name="Alvarado L."/>
            <person name="Arachchi H.M."/>
            <person name="Berlin A.M."/>
            <person name="Chapman S.B."/>
            <person name="Goldberg J."/>
            <person name="Griggs A."/>
            <person name="Gujja S."/>
            <person name="Hansen M."/>
            <person name="Howarth C."/>
            <person name="Imamovic A."/>
            <person name="Larimer J."/>
            <person name="McCowan C."/>
            <person name="Montmayeur A."/>
            <person name="Murphy C."/>
            <person name="Neiman D."/>
            <person name="Pearson M."/>
            <person name="Priest M."/>
            <person name="Roberts A."/>
            <person name="Saif S."/>
            <person name="Shea T."/>
            <person name="Sisk P."/>
            <person name="Sykes S."/>
            <person name="Wortman J."/>
            <person name="Nusbaum C."/>
            <person name="Birren B."/>
        </authorList>
    </citation>
    <scope>NUCLEOTIDE SEQUENCE [LARGE SCALE GENOMIC DNA]</scope>
    <source>
        <strain evidence="3">race PST-78</strain>
    </source>
</reference>
<dbReference type="Proteomes" id="UP000054564">
    <property type="component" value="Unassembled WGS sequence"/>
</dbReference>
<evidence type="ECO:0000313" key="3">
    <source>
        <dbReference type="Proteomes" id="UP000054564"/>
    </source>
</evidence>
<name>A0A0L0VC11_9BASI</name>
<feature type="region of interest" description="Disordered" evidence="1">
    <location>
        <begin position="110"/>
        <end position="141"/>
    </location>
</feature>
<feature type="compositionally biased region" description="Low complexity" evidence="1">
    <location>
        <begin position="365"/>
        <end position="386"/>
    </location>
</feature>
<feature type="compositionally biased region" description="Low complexity" evidence="1">
    <location>
        <begin position="116"/>
        <end position="129"/>
    </location>
</feature>
<accession>A0A0L0VC11</accession>
<feature type="region of interest" description="Disordered" evidence="1">
    <location>
        <begin position="347"/>
        <end position="393"/>
    </location>
</feature>
<feature type="compositionally biased region" description="Low complexity" evidence="1">
    <location>
        <begin position="212"/>
        <end position="239"/>
    </location>
</feature>
<feature type="region of interest" description="Disordered" evidence="1">
    <location>
        <begin position="209"/>
        <end position="296"/>
    </location>
</feature>
<feature type="compositionally biased region" description="Polar residues" evidence="1">
    <location>
        <begin position="256"/>
        <end position="269"/>
    </location>
</feature>
<organism evidence="2 3">
    <name type="scientific">Puccinia striiformis f. sp. tritici PST-78</name>
    <dbReference type="NCBI Taxonomy" id="1165861"/>
    <lineage>
        <taxon>Eukaryota</taxon>
        <taxon>Fungi</taxon>
        <taxon>Dikarya</taxon>
        <taxon>Basidiomycota</taxon>
        <taxon>Pucciniomycotina</taxon>
        <taxon>Pucciniomycetes</taxon>
        <taxon>Pucciniales</taxon>
        <taxon>Pucciniaceae</taxon>
        <taxon>Puccinia</taxon>
    </lineage>
</organism>
<evidence type="ECO:0000313" key="2">
    <source>
        <dbReference type="EMBL" id="KNE96746.1"/>
    </source>
</evidence>
<evidence type="ECO:0000256" key="1">
    <source>
        <dbReference type="SAM" id="MobiDB-lite"/>
    </source>
</evidence>
<comment type="caution">
    <text evidence="2">The sequence shown here is derived from an EMBL/GenBank/DDBJ whole genome shotgun (WGS) entry which is preliminary data.</text>
</comment>
<protein>
    <submittedName>
        <fullName evidence="2">Uncharacterized protein</fullName>
    </submittedName>
</protein>
<dbReference type="AlphaFoldDB" id="A0A0L0VC11"/>
<feature type="compositionally biased region" description="Low complexity" evidence="1">
    <location>
        <begin position="347"/>
        <end position="358"/>
    </location>
</feature>
<feature type="compositionally biased region" description="Polar residues" evidence="1">
    <location>
        <begin position="130"/>
        <end position="141"/>
    </location>
</feature>
<feature type="compositionally biased region" description="Low complexity" evidence="1">
    <location>
        <begin position="270"/>
        <end position="294"/>
    </location>
</feature>
<sequence>MTRLSSPRTAFANRYPAYNIQPEFFMSRTKNDYEDRLRNLEDIMNFLLARQQSPVPSTGSFRYLIQRGLEPVLSAEATSSLTVNWQAKQSGRKIRVSSSPWRQNLTVETHSASQHPIRSSLPVLPPSRSATTPALSASPIGISSTNSVPALEIVATATGSVLCPEACALSPTTPAGFLIDAVSGCKIAVPAQDPTLASEVDNCASSVLAPDPTSSSVPSSNCTSTRSSSPNSAESFSPALLPSRSTAPSEPLKTLESLSHHQTQPVDTLSGSPQSMNSSSPALPPSTASTTPTSCPHLTISSIQTLNTQNQEVDLLILKPEELPISSNPSTLASTSIIDLVADPRSSPLSLSRPTPQGTLPPPTATSTGPSPSPSNLPTNSNTTTPMITPQSINTPLAQSVPWLPADLPTTTTGALLVLDEEELTTLKEQGDPRYRPLEDSELVPRELEDLEHDLPPAAPDKLGYLASISAVNVVNEEFTVTLTNGTTIGRYQWHYHWPVYRSDWKMVAFKITRIDHLRFCDSKLYAFPYFSQTQSTFPGLNPL</sequence>
<gene>
    <name evidence="2" type="ORF">PSTG_10019</name>
</gene>
<keyword evidence="3" id="KW-1185">Reference proteome</keyword>